<evidence type="ECO:0000256" key="1">
    <source>
        <dbReference type="SAM" id="MobiDB-lite"/>
    </source>
</evidence>
<keyword evidence="3" id="KW-1185">Reference proteome</keyword>
<evidence type="ECO:0000313" key="2">
    <source>
        <dbReference type="EMBL" id="KAD3633162.1"/>
    </source>
</evidence>
<dbReference type="Proteomes" id="UP000326852">
    <property type="component" value="Unassembled WGS sequence"/>
</dbReference>
<organism evidence="2 3">
    <name type="scientific">Arthrobacter yangruifuii</name>
    <dbReference type="NCBI Taxonomy" id="2606616"/>
    <lineage>
        <taxon>Bacteria</taxon>
        <taxon>Bacillati</taxon>
        <taxon>Actinomycetota</taxon>
        <taxon>Actinomycetes</taxon>
        <taxon>Micrococcales</taxon>
        <taxon>Micrococcaceae</taxon>
        <taxon>Arthrobacter</taxon>
    </lineage>
</organism>
<dbReference type="AlphaFoldDB" id="A0A5N6MI13"/>
<proteinExistence type="predicted"/>
<feature type="region of interest" description="Disordered" evidence="1">
    <location>
        <begin position="59"/>
        <end position="85"/>
    </location>
</feature>
<sequence length="85" mass="9070">MTPRPILSVDIFPDFSAMTDSTLESLCDQAFDQLEDGPLVEGLLGFYLSLQSELEDRQSAAASPEPVWADPAQAAAQVPSEAVTA</sequence>
<protein>
    <submittedName>
        <fullName evidence="2">Uncharacterized protein</fullName>
    </submittedName>
</protein>
<accession>A0A5N6MI13</accession>
<comment type="caution">
    <text evidence="2">The sequence shown here is derived from an EMBL/GenBank/DDBJ whole genome shotgun (WGS) entry which is preliminary data.</text>
</comment>
<dbReference type="RefSeq" id="WP_152272371.1">
    <property type="nucleotide sequence ID" value="NZ_VTFX01000004.1"/>
</dbReference>
<evidence type="ECO:0000313" key="3">
    <source>
        <dbReference type="Proteomes" id="UP000326852"/>
    </source>
</evidence>
<gene>
    <name evidence="2" type="ORF">GD627_10080</name>
</gene>
<dbReference type="EMBL" id="VTFX01000004">
    <property type="protein sequence ID" value="KAD3633162.1"/>
    <property type="molecule type" value="Genomic_DNA"/>
</dbReference>
<name>A0A5N6MI13_9MICC</name>
<reference evidence="2 3" key="1">
    <citation type="submission" date="2019-08" db="EMBL/GenBank/DDBJ databases">
        <title>Arthrobacter sp. nov., isolated from plateau pika and Tibetan wild ass.</title>
        <authorList>
            <person name="Ge Y."/>
        </authorList>
    </citation>
    <scope>NUCLEOTIDE SEQUENCE [LARGE SCALE GENOMIC DNA]</scope>
    <source>
        <strain evidence="2 3">785</strain>
    </source>
</reference>